<dbReference type="EMBL" id="UOFX01000078">
    <property type="protein sequence ID" value="VAX10868.1"/>
    <property type="molecule type" value="Genomic_DNA"/>
</dbReference>
<evidence type="ECO:0000256" key="1">
    <source>
        <dbReference type="ARBA" id="ARBA00008520"/>
    </source>
</evidence>
<proteinExistence type="inferred from homology"/>
<dbReference type="InterPro" id="IPR026045">
    <property type="entry name" value="Ferric-bd"/>
</dbReference>
<protein>
    <submittedName>
        <fullName evidence="3">Ferric iron ABC transporter, iron-binding protein</fullName>
    </submittedName>
</protein>
<keyword evidence="2" id="KW-0732">Signal</keyword>
<comment type="similarity">
    <text evidence="1">Belongs to the bacterial solute-binding protein 1 family.</text>
</comment>
<evidence type="ECO:0000313" key="3">
    <source>
        <dbReference type="EMBL" id="VAX10868.1"/>
    </source>
</evidence>
<dbReference type="PANTHER" id="PTHR30006:SF15">
    <property type="entry name" value="IRON-UTILIZATION PERIPLASMIC PROTEIN"/>
    <property type="match status" value="1"/>
</dbReference>
<dbReference type="PANTHER" id="PTHR30006">
    <property type="entry name" value="THIAMINE-BINDING PERIPLASMIC PROTEIN-RELATED"/>
    <property type="match status" value="1"/>
</dbReference>
<sequence length="340" mass="37076">MSGLQKSLLTFITFTLFSTPLLASNEVNLYSARKEALIKPLLDKFTGQTGIKVNLVTGKAKALLKRLQSEGRNTPADILLTVDAGNLHAAKLAGLLQPLDNTILKDAMPENLRDPEGYWYALSARSRVIVYSKERVTASELSSYEDLVNPKWQGRICIRSSGNIYNQSLLSSLIAHHGIAKAEAWAKAIVANMAQSPKGNDRAQVKAVAVGVCDIAVVNTYYMGVMLQKDASQQKAASKVAVFFPNQSNRGAHINISGAGLIKGAKHKANAIKLLEFLVSDEAQEWYAQANHEYPVKPGIPVSPIVKAWGYPFKQDGLHVGELGKHNAEAVRVFDRAGWK</sequence>
<dbReference type="SUPFAM" id="SSF53850">
    <property type="entry name" value="Periplasmic binding protein-like II"/>
    <property type="match status" value="1"/>
</dbReference>
<accession>A0A3B1BHJ2</accession>
<dbReference type="AlphaFoldDB" id="A0A3B1BHJ2"/>
<evidence type="ECO:0000256" key="2">
    <source>
        <dbReference type="ARBA" id="ARBA00022729"/>
    </source>
</evidence>
<gene>
    <name evidence="3" type="ORF">MNBD_GAMMA26-787</name>
</gene>
<dbReference type="CDD" id="cd13542">
    <property type="entry name" value="PBP2_FutA1_ilke"/>
    <property type="match status" value="1"/>
</dbReference>
<dbReference type="PIRSF" id="PIRSF002825">
    <property type="entry name" value="CfbpA"/>
    <property type="match status" value="1"/>
</dbReference>
<organism evidence="3">
    <name type="scientific">hydrothermal vent metagenome</name>
    <dbReference type="NCBI Taxonomy" id="652676"/>
    <lineage>
        <taxon>unclassified sequences</taxon>
        <taxon>metagenomes</taxon>
        <taxon>ecological metagenomes</taxon>
    </lineage>
</organism>
<dbReference type="Gene3D" id="3.40.190.10">
    <property type="entry name" value="Periplasmic binding protein-like II"/>
    <property type="match status" value="2"/>
</dbReference>
<name>A0A3B1BHJ2_9ZZZZ</name>
<reference evidence="3" key="1">
    <citation type="submission" date="2018-06" db="EMBL/GenBank/DDBJ databases">
        <authorList>
            <person name="Zhirakovskaya E."/>
        </authorList>
    </citation>
    <scope>NUCLEOTIDE SEQUENCE</scope>
</reference>
<dbReference type="Pfam" id="PF13343">
    <property type="entry name" value="SBP_bac_6"/>
    <property type="match status" value="1"/>
</dbReference>
<dbReference type="GO" id="GO:0030288">
    <property type="term" value="C:outer membrane-bounded periplasmic space"/>
    <property type="evidence" value="ECO:0007669"/>
    <property type="project" value="TreeGrafter"/>
</dbReference>